<evidence type="ECO:0000256" key="4">
    <source>
        <dbReference type="ARBA" id="ARBA00023139"/>
    </source>
</evidence>
<evidence type="ECO:0000256" key="3">
    <source>
        <dbReference type="ARBA" id="ARBA00023136"/>
    </source>
</evidence>
<dbReference type="Proteomes" id="UP001225598">
    <property type="component" value="Chromosome"/>
</dbReference>
<proteinExistence type="predicted"/>
<evidence type="ECO:0000256" key="1">
    <source>
        <dbReference type="ARBA" id="ARBA00022475"/>
    </source>
</evidence>
<gene>
    <name evidence="6" type="ORF">QP027_07735</name>
</gene>
<keyword evidence="4" id="KW-0564">Palmitate</keyword>
<evidence type="ECO:0000256" key="5">
    <source>
        <dbReference type="ARBA" id="ARBA00023288"/>
    </source>
</evidence>
<dbReference type="Pfam" id="PF14041">
    <property type="entry name" value="Lipoprotein_21"/>
    <property type="match status" value="1"/>
</dbReference>
<name>A0ABY8VNA8_9CORY</name>
<sequence length="116" mass="12016">MVDEHFDPCADLSWSVIAGGVGTGNSLRQGVVFFHQGVPISEPAPLMQERVVAVTPVGDNSVEVSYEVLEGPRAAGHTVPGSATFTLTPEGTLAISNNTLPMSANEAGLQVDVGEL</sequence>
<dbReference type="InterPro" id="IPR025971">
    <property type="entry name" value="LppP/LprE"/>
</dbReference>
<evidence type="ECO:0000313" key="6">
    <source>
        <dbReference type="EMBL" id="WIM69050.1"/>
    </source>
</evidence>
<accession>A0ABY8VNA8</accession>
<organism evidence="6 7">
    <name type="scientific">Corynebacterium breve</name>
    <dbReference type="NCBI Taxonomy" id="3049799"/>
    <lineage>
        <taxon>Bacteria</taxon>
        <taxon>Bacillati</taxon>
        <taxon>Actinomycetota</taxon>
        <taxon>Actinomycetes</taxon>
        <taxon>Mycobacteriales</taxon>
        <taxon>Corynebacteriaceae</taxon>
        <taxon>Corynebacterium</taxon>
    </lineage>
</organism>
<keyword evidence="7" id="KW-1185">Reference proteome</keyword>
<keyword evidence="2" id="KW-0732">Signal</keyword>
<protein>
    <submittedName>
        <fullName evidence="6">LppP/LprE family lipoprotein</fullName>
    </submittedName>
</protein>
<keyword evidence="5 6" id="KW-0449">Lipoprotein</keyword>
<evidence type="ECO:0000256" key="2">
    <source>
        <dbReference type="ARBA" id="ARBA00022729"/>
    </source>
</evidence>
<keyword evidence="1" id="KW-1003">Cell membrane</keyword>
<evidence type="ECO:0000313" key="7">
    <source>
        <dbReference type="Proteomes" id="UP001225598"/>
    </source>
</evidence>
<dbReference type="EMBL" id="CP126969">
    <property type="protein sequence ID" value="WIM69050.1"/>
    <property type="molecule type" value="Genomic_DNA"/>
</dbReference>
<keyword evidence="3" id="KW-0472">Membrane</keyword>
<reference evidence="6 7" key="1">
    <citation type="submission" date="2023-05" db="EMBL/GenBank/DDBJ databases">
        <title>Corynebacterium suedekumii sp. nov. and Corynebacterium breve sp. nov. isolated from raw cow's milk.</title>
        <authorList>
            <person name="Baer M.K."/>
            <person name="Mehl L."/>
            <person name="Hellmuth R."/>
            <person name="Marke G."/>
            <person name="Lipski A."/>
        </authorList>
    </citation>
    <scope>NUCLEOTIDE SEQUENCE [LARGE SCALE GENOMIC DNA]</scope>
    <source>
        <strain evidence="6 7">R4</strain>
    </source>
</reference>